<keyword evidence="1" id="KW-0677">Repeat</keyword>
<protein>
    <submittedName>
        <fullName evidence="5">Uncharacterized protein</fullName>
    </submittedName>
</protein>
<dbReference type="Pfam" id="PF12796">
    <property type="entry name" value="Ank_2"/>
    <property type="match status" value="1"/>
</dbReference>
<comment type="caution">
    <text evidence="5">The sequence shown here is derived from an EMBL/GenBank/DDBJ whole genome shotgun (WGS) entry which is preliminary data.</text>
</comment>
<feature type="region of interest" description="Disordered" evidence="4">
    <location>
        <begin position="670"/>
        <end position="709"/>
    </location>
</feature>
<dbReference type="PANTHER" id="PTHR24166:SF30">
    <property type="entry name" value="ANKYRIN REPEAT DOMAIN-CONTAINING PROTEIN 63"/>
    <property type="match status" value="1"/>
</dbReference>
<dbReference type="SUPFAM" id="SSF48403">
    <property type="entry name" value="Ankyrin repeat"/>
    <property type="match status" value="1"/>
</dbReference>
<dbReference type="Proteomes" id="UP000828390">
    <property type="component" value="Unassembled WGS sequence"/>
</dbReference>
<accession>A0A9D4DXY3</accession>
<evidence type="ECO:0000313" key="5">
    <source>
        <dbReference type="EMBL" id="KAH3770109.1"/>
    </source>
</evidence>
<dbReference type="InterPro" id="IPR002110">
    <property type="entry name" value="Ankyrin_rpt"/>
</dbReference>
<reference evidence="5" key="1">
    <citation type="journal article" date="2019" name="bioRxiv">
        <title>The Genome of the Zebra Mussel, Dreissena polymorpha: A Resource for Invasive Species Research.</title>
        <authorList>
            <person name="McCartney M.A."/>
            <person name="Auch B."/>
            <person name="Kono T."/>
            <person name="Mallez S."/>
            <person name="Zhang Y."/>
            <person name="Obille A."/>
            <person name="Becker A."/>
            <person name="Abrahante J.E."/>
            <person name="Garbe J."/>
            <person name="Badalamenti J.P."/>
            <person name="Herman A."/>
            <person name="Mangelson H."/>
            <person name="Liachko I."/>
            <person name="Sullivan S."/>
            <person name="Sone E.D."/>
            <person name="Koren S."/>
            <person name="Silverstein K.A.T."/>
            <person name="Beckman K.B."/>
            <person name="Gohl D.M."/>
        </authorList>
    </citation>
    <scope>NUCLEOTIDE SEQUENCE</scope>
    <source>
        <strain evidence="5">Duluth1</strain>
        <tissue evidence="5">Whole animal</tissue>
    </source>
</reference>
<gene>
    <name evidence="5" type="ORF">DPMN_171389</name>
</gene>
<feature type="repeat" description="ANK" evidence="3">
    <location>
        <begin position="277"/>
        <end position="309"/>
    </location>
</feature>
<feature type="compositionally biased region" description="Basic and acidic residues" evidence="4">
    <location>
        <begin position="673"/>
        <end position="684"/>
    </location>
</feature>
<dbReference type="InterPro" id="IPR050889">
    <property type="entry name" value="Dendritic_Spine_Reg/Scaffold"/>
</dbReference>
<feature type="compositionally biased region" description="Polar residues" evidence="4">
    <location>
        <begin position="628"/>
        <end position="644"/>
    </location>
</feature>
<dbReference type="PROSITE" id="PS50297">
    <property type="entry name" value="ANK_REP_REGION"/>
    <property type="match status" value="3"/>
</dbReference>
<feature type="region of interest" description="Disordered" evidence="4">
    <location>
        <begin position="628"/>
        <end position="647"/>
    </location>
</feature>
<name>A0A9D4DXY3_DREPO</name>
<keyword evidence="6" id="KW-1185">Reference proteome</keyword>
<dbReference type="Gene3D" id="1.25.40.20">
    <property type="entry name" value="Ankyrin repeat-containing domain"/>
    <property type="match status" value="1"/>
</dbReference>
<dbReference type="Pfam" id="PF00023">
    <property type="entry name" value="Ank"/>
    <property type="match status" value="1"/>
</dbReference>
<feature type="compositionally biased region" description="Basic and acidic residues" evidence="4">
    <location>
        <begin position="13"/>
        <end position="44"/>
    </location>
</feature>
<evidence type="ECO:0000256" key="3">
    <source>
        <dbReference type="PROSITE-ProRule" id="PRU00023"/>
    </source>
</evidence>
<feature type="region of interest" description="Disordered" evidence="4">
    <location>
        <begin position="557"/>
        <end position="580"/>
    </location>
</feature>
<evidence type="ECO:0000313" key="6">
    <source>
        <dbReference type="Proteomes" id="UP000828390"/>
    </source>
</evidence>
<feature type="repeat" description="ANK" evidence="3">
    <location>
        <begin position="176"/>
        <end position="208"/>
    </location>
</feature>
<evidence type="ECO:0000256" key="4">
    <source>
        <dbReference type="SAM" id="MobiDB-lite"/>
    </source>
</evidence>
<sequence>MTHRNKKGKFQAIRKEIRKNSAAEKHEQTIDQKTPQKEDIKDPGGEQNQSKKRNIEKDKIQNGNGHKKKGTEVAKTIDSAENIPRKTKKIDKISQASKKSDTDGQQAKNHNIFTTTSPRGKLIADVLLQRLPNGAIELPAKLCSVIGDVDKMKPFFVRDPKTGKSLVDPNARRIQDGSTVLQLAIKSRNSAAVKLLLDNGADCSLADYMGDNAVMLAIKEGEAAVINQLWPQRGALDVNHANIFGITALHLAADRKWEGCVNFLLQNGANPNATSTSGITPLMFAACKGALKIVDLLLKAGADVLRVDNEFDTCVSRVPLEANREVVEHVLGHIGDVQKEQFLGLTMDLMQRKPPPTDINNVLVNKFLPLIEACTRLPSYREAFHRKNVVRFLNVNMRHEIQSLEAATIASHIVFCVMFRFNKDAVDQGFVYQFLECKGPDTVFSLVTRLKVALKISHKETLMFFLPVIGLSEIPAGRIWLERNNLLVSEYLGYFERDSLKVYLAPLTCRHWCMEADRFPLVDRTWKRFYDIVNKFAAKQRQKNMLELLRDEELEKTRQAKRKEKEKKTPRTEPNSQRNPINIDYETIFGYPLETDVEEKRSSQLDADYKIISDMFCGVSPPACSNDNAARNDAAQHNTNSNGVPSALKTSAPVVVSNVAKQDEWTTVQGKKMTKDKVDEKQTQRVESPTKQLRFPKKDTTPSKNLTNTKPKMLVPLALSLRNNANRFQLLSLAFTGGQT</sequence>
<dbReference type="EMBL" id="JAIWYP010000009">
    <property type="protein sequence ID" value="KAH3770109.1"/>
    <property type="molecule type" value="Genomic_DNA"/>
</dbReference>
<evidence type="ECO:0000256" key="2">
    <source>
        <dbReference type="ARBA" id="ARBA00023043"/>
    </source>
</evidence>
<dbReference type="OrthoDB" id="6161500at2759"/>
<keyword evidence="2 3" id="KW-0040">ANK repeat</keyword>
<dbReference type="AlphaFoldDB" id="A0A9D4DXY3"/>
<dbReference type="InterPro" id="IPR036770">
    <property type="entry name" value="Ankyrin_rpt-contain_sf"/>
</dbReference>
<feature type="compositionally biased region" description="Polar residues" evidence="4">
    <location>
        <begin position="103"/>
        <end position="112"/>
    </location>
</feature>
<proteinExistence type="predicted"/>
<reference evidence="5" key="2">
    <citation type="submission" date="2020-11" db="EMBL/GenBank/DDBJ databases">
        <authorList>
            <person name="McCartney M.A."/>
            <person name="Auch B."/>
            <person name="Kono T."/>
            <person name="Mallez S."/>
            <person name="Becker A."/>
            <person name="Gohl D.M."/>
            <person name="Silverstein K.A.T."/>
            <person name="Koren S."/>
            <person name="Bechman K.B."/>
            <person name="Herman A."/>
            <person name="Abrahante J.E."/>
            <person name="Garbe J."/>
        </authorList>
    </citation>
    <scope>NUCLEOTIDE SEQUENCE</scope>
    <source>
        <strain evidence="5">Duluth1</strain>
        <tissue evidence="5">Whole animal</tissue>
    </source>
</reference>
<dbReference type="SMART" id="SM00248">
    <property type="entry name" value="ANK"/>
    <property type="match status" value="4"/>
</dbReference>
<evidence type="ECO:0000256" key="1">
    <source>
        <dbReference type="ARBA" id="ARBA00022737"/>
    </source>
</evidence>
<feature type="repeat" description="ANK" evidence="3">
    <location>
        <begin position="244"/>
        <end position="276"/>
    </location>
</feature>
<organism evidence="5 6">
    <name type="scientific">Dreissena polymorpha</name>
    <name type="common">Zebra mussel</name>
    <name type="synonym">Mytilus polymorpha</name>
    <dbReference type="NCBI Taxonomy" id="45954"/>
    <lineage>
        <taxon>Eukaryota</taxon>
        <taxon>Metazoa</taxon>
        <taxon>Spiralia</taxon>
        <taxon>Lophotrochozoa</taxon>
        <taxon>Mollusca</taxon>
        <taxon>Bivalvia</taxon>
        <taxon>Autobranchia</taxon>
        <taxon>Heteroconchia</taxon>
        <taxon>Euheterodonta</taxon>
        <taxon>Imparidentia</taxon>
        <taxon>Neoheterodontei</taxon>
        <taxon>Myida</taxon>
        <taxon>Dreissenoidea</taxon>
        <taxon>Dreissenidae</taxon>
        <taxon>Dreissena</taxon>
    </lineage>
</organism>
<feature type="region of interest" description="Disordered" evidence="4">
    <location>
        <begin position="1"/>
        <end position="112"/>
    </location>
</feature>
<dbReference type="PANTHER" id="PTHR24166">
    <property type="entry name" value="ROLLING PEBBLES, ISOFORM B"/>
    <property type="match status" value="1"/>
</dbReference>
<dbReference type="PROSITE" id="PS50088">
    <property type="entry name" value="ANK_REPEAT"/>
    <property type="match status" value="3"/>
</dbReference>